<evidence type="ECO:0000313" key="1">
    <source>
        <dbReference type="EMBL" id="KAH3725029.1"/>
    </source>
</evidence>
<keyword evidence="2" id="KW-1185">Reference proteome</keyword>
<accession>A0A9D4CGX1</accession>
<reference evidence="1" key="1">
    <citation type="journal article" date="2019" name="bioRxiv">
        <title>The Genome of the Zebra Mussel, Dreissena polymorpha: A Resource for Invasive Species Research.</title>
        <authorList>
            <person name="McCartney M.A."/>
            <person name="Auch B."/>
            <person name="Kono T."/>
            <person name="Mallez S."/>
            <person name="Zhang Y."/>
            <person name="Obille A."/>
            <person name="Becker A."/>
            <person name="Abrahante J.E."/>
            <person name="Garbe J."/>
            <person name="Badalamenti J.P."/>
            <person name="Herman A."/>
            <person name="Mangelson H."/>
            <person name="Liachko I."/>
            <person name="Sullivan S."/>
            <person name="Sone E.D."/>
            <person name="Koren S."/>
            <person name="Silverstein K.A.T."/>
            <person name="Beckman K.B."/>
            <person name="Gohl D.M."/>
        </authorList>
    </citation>
    <scope>NUCLEOTIDE SEQUENCE</scope>
    <source>
        <strain evidence="1">Duluth1</strain>
        <tissue evidence="1">Whole animal</tissue>
    </source>
</reference>
<evidence type="ECO:0000313" key="2">
    <source>
        <dbReference type="Proteomes" id="UP000828390"/>
    </source>
</evidence>
<name>A0A9D4CGX1_DREPO</name>
<proteinExistence type="predicted"/>
<dbReference type="AlphaFoldDB" id="A0A9D4CGX1"/>
<dbReference type="Proteomes" id="UP000828390">
    <property type="component" value="Unassembled WGS sequence"/>
</dbReference>
<gene>
    <name evidence="1" type="ORF">DPMN_050858</name>
</gene>
<organism evidence="1 2">
    <name type="scientific">Dreissena polymorpha</name>
    <name type="common">Zebra mussel</name>
    <name type="synonym">Mytilus polymorpha</name>
    <dbReference type="NCBI Taxonomy" id="45954"/>
    <lineage>
        <taxon>Eukaryota</taxon>
        <taxon>Metazoa</taxon>
        <taxon>Spiralia</taxon>
        <taxon>Lophotrochozoa</taxon>
        <taxon>Mollusca</taxon>
        <taxon>Bivalvia</taxon>
        <taxon>Autobranchia</taxon>
        <taxon>Heteroconchia</taxon>
        <taxon>Euheterodonta</taxon>
        <taxon>Imparidentia</taxon>
        <taxon>Neoheterodontei</taxon>
        <taxon>Myida</taxon>
        <taxon>Dreissenoidea</taxon>
        <taxon>Dreissenidae</taxon>
        <taxon>Dreissena</taxon>
    </lineage>
</organism>
<protein>
    <submittedName>
        <fullName evidence="1">Uncharacterized protein</fullName>
    </submittedName>
</protein>
<sequence>MQGRLKWLICAALAATVKETEIQLTRAQTVDNKHQPATQNSSTLQGIDWVVVVIRMLVHNDDDDDNDDDDADDDGDIFAEINLLVSSLCVIMNDV</sequence>
<dbReference type="EMBL" id="JAIWYP010000012">
    <property type="protein sequence ID" value="KAH3725029.1"/>
    <property type="molecule type" value="Genomic_DNA"/>
</dbReference>
<comment type="caution">
    <text evidence="1">The sequence shown here is derived from an EMBL/GenBank/DDBJ whole genome shotgun (WGS) entry which is preliminary data.</text>
</comment>
<reference evidence="1" key="2">
    <citation type="submission" date="2020-11" db="EMBL/GenBank/DDBJ databases">
        <authorList>
            <person name="McCartney M.A."/>
            <person name="Auch B."/>
            <person name="Kono T."/>
            <person name="Mallez S."/>
            <person name="Becker A."/>
            <person name="Gohl D.M."/>
            <person name="Silverstein K.A.T."/>
            <person name="Koren S."/>
            <person name="Bechman K.B."/>
            <person name="Herman A."/>
            <person name="Abrahante J.E."/>
            <person name="Garbe J."/>
        </authorList>
    </citation>
    <scope>NUCLEOTIDE SEQUENCE</scope>
    <source>
        <strain evidence="1">Duluth1</strain>
        <tissue evidence="1">Whole animal</tissue>
    </source>
</reference>